<evidence type="ECO:0000313" key="8">
    <source>
        <dbReference type="Proteomes" id="UP001473302"/>
    </source>
</evidence>
<evidence type="ECO:0000256" key="3">
    <source>
        <dbReference type="ARBA" id="ARBA00022989"/>
    </source>
</evidence>
<dbReference type="PANTHER" id="PTHR43066:SF21">
    <property type="entry name" value="UBIQUITIN-ASSOCIATED DOMAIN-CONTAINING PROTEIN 2"/>
    <property type="match status" value="1"/>
</dbReference>
<evidence type="ECO:0000256" key="1">
    <source>
        <dbReference type="ARBA" id="ARBA00004141"/>
    </source>
</evidence>
<dbReference type="Gene3D" id="1.20.1540.10">
    <property type="entry name" value="Rhomboid-like"/>
    <property type="match status" value="1"/>
</dbReference>
<gene>
    <name evidence="7" type="ORF">MFLAVUS_008474</name>
</gene>
<sequence>MDVEEPSGFRNAPVTKFLVPIVGGCSALALAFNAKPQMAIQLSHLTSHGQFWRLFTSHWAFSSIGTTVAGTWLIYKMKIVERRYGSSKYAALIFISFVASTLLQTGALVAGSQLGLIKSIASGPCAILLSIIYQFQKIVPASYHVGMLGLNITDKTYIYIATAQLLLSGSSASIVPCLCGLIVGSIYDKTGIKSWRFPKWVRSFSSKYILPVLDDKKRKRRTTSTRRQVNEVPVRRAPAPPINEQDIDTMFSMFPNYSRQDIKNALIRSKSDLNRAAEILLTTEPSAGSSGQT</sequence>
<protein>
    <recommendedName>
        <fullName evidence="6">UBA domain-containing protein</fullName>
    </recommendedName>
</protein>
<evidence type="ECO:0000256" key="4">
    <source>
        <dbReference type="ARBA" id="ARBA00023136"/>
    </source>
</evidence>
<dbReference type="Gene3D" id="1.10.8.10">
    <property type="entry name" value="DNA helicase RuvA subunit, C-terminal domain"/>
    <property type="match status" value="1"/>
</dbReference>
<feature type="domain" description="UBA" evidence="6">
    <location>
        <begin position="243"/>
        <end position="282"/>
    </location>
</feature>
<feature type="transmembrane region" description="Helical" evidence="5">
    <location>
        <begin position="55"/>
        <end position="75"/>
    </location>
</feature>
<name>A0ABP9Z783_9FUNG</name>
<accession>A0ABP9Z783</accession>
<dbReference type="InterPro" id="IPR035952">
    <property type="entry name" value="Rhomboid-like_sf"/>
</dbReference>
<dbReference type="Pfam" id="PF01694">
    <property type="entry name" value="Rhomboid"/>
    <property type="match status" value="1"/>
</dbReference>
<comment type="subcellular location">
    <subcellularLocation>
        <location evidence="1">Membrane</location>
        <topology evidence="1">Multi-pass membrane protein</topology>
    </subcellularLocation>
</comment>
<reference evidence="7 8" key="1">
    <citation type="submission" date="2024-04" db="EMBL/GenBank/DDBJ databases">
        <title>genome sequences of Mucor flavus KT1a and Helicostylum pulchrum KT1b strains isolated from the surface of a dry-aged beef.</title>
        <authorList>
            <person name="Toyotome T."/>
            <person name="Hosono M."/>
            <person name="Torimaru M."/>
            <person name="Fukuda K."/>
            <person name="Mikami N."/>
        </authorList>
    </citation>
    <scope>NUCLEOTIDE SEQUENCE [LARGE SCALE GENOMIC DNA]</scope>
    <source>
        <strain evidence="7 8">KT1a</strain>
    </source>
</reference>
<evidence type="ECO:0000256" key="5">
    <source>
        <dbReference type="SAM" id="Phobius"/>
    </source>
</evidence>
<feature type="transmembrane region" description="Helical" evidence="5">
    <location>
        <begin position="156"/>
        <end position="187"/>
    </location>
</feature>
<dbReference type="InterPro" id="IPR022764">
    <property type="entry name" value="Peptidase_S54_rhomboid_dom"/>
</dbReference>
<dbReference type="CDD" id="cd14279">
    <property type="entry name" value="CUE"/>
    <property type="match status" value="1"/>
</dbReference>
<dbReference type="InterPro" id="IPR003892">
    <property type="entry name" value="CUE"/>
</dbReference>
<comment type="caution">
    <text evidence="7">The sequence shown here is derived from an EMBL/GenBank/DDBJ whole genome shotgun (WGS) entry which is preliminary data.</text>
</comment>
<keyword evidence="3 5" id="KW-1133">Transmembrane helix</keyword>
<evidence type="ECO:0000259" key="6">
    <source>
        <dbReference type="SMART" id="SM00165"/>
    </source>
</evidence>
<feature type="transmembrane region" description="Helical" evidence="5">
    <location>
        <begin position="17"/>
        <end position="34"/>
    </location>
</feature>
<dbReference type="EMBL" id="BAABUK010000023">
    <property type="protein sequence ID" value="GAA5814970.1"/>
    <property type="molecule type" value="Genomic_DNA"/>
</dbReference>
<dbReference type="InterPro" id="IPR015940">
    <property type="entry name" value="UBA"/>
</dbReference>
<keyword evidence="8" id="KW-1185">Reference proteome</keyword>
<dbReference type="PANTHER" id="PTHR43066">
    <property type="entry name" value="RHOMBOID-RELATED PROTEIN"/>
    <property type="match status" value="1"/>
</dbReference>
<evidence type="ECO:0000313" key="7">
    <source>
        <dbReference type="EMBL" id="GAA5814970.1"/>
    </source>
</evidence>
<organism evidence="7 8">
    <name type="scientific">Mucor flavus</name>
    <dbReference type="NCBI Taxonomy" id="439312"/>
    <lineage>
        <taxon>Eukaryota</taxon>
        <taxon>Fungi</taxon>
        <taxon>Fungi incertae sedis</taxon>
        <taxon>Mucoromycota</taxon>
        <taxon>Mucoromycotina</taxon>
        <taxon>Mucoromycetes</taxon>
        <taxon>Mucorales</taxon>
        <taxon>Mucorineae</taxon>
        <taxon>Mucoraceae</taxon>
        <taxon>Mucor</taxon>
    </lineage>
</organism>
<dbReference type="SMART" id="SM00165">
    <property type="entry name" value="UBA"/>
    <property type="match status" value="1"/>
</dbReference>
<dbReference type="Proteomes" id="UP001473302">
    <property type="component" value="Unassembled WGS sequence"/>
</dbReference>
<dbReference type="InterPro" id="IPR009060">
    <property type="entry name" value="UBA-like_sf"/>
</dbReference>
<keyword evidence="4 5" id="KW-0472">Membrane</keyword>
<dbReference type="SUPFAM" id="SSF46934">
    <property type="entry name" value="UBA-like"/>
    <property type="match status" value="1"/>
</dbReference>
<feature type="transmembrane region" description="Helical" evidence="5">
    <location>
        <begin position="87"/>
        <end position="109"/>
    </location>
</feature>
<dbReference type="Pfam" id="PF02845">
    <property type="entry name" value="CUE"/>
    <property type="match status" value="1"/>
</dbReference>
<evidence type="ECO:0000256" key="2">
    <source>
        <dbReference type="ARBA" id="ARBA00022692"/>
    </source>
</evidence>
<keyword evidence="2 5" id="KW-0812">Transmembrane</keyword>
<dbReference type="SUPFAM" id="SSF144091">
    <property type="entry name" value="Rhomboid-like"/>
    <property type="match status" value="1"/>
</dbReference>
<proteinExistence type="predicted"/>